<comment type="catalytic activity">
    <reaction evidence="6">
        <text>2-hydroxyoctanoate + O2 = 2-oxooctanoate + H2O2</text>
        <dbReference type="Rhea" id="RHEA:67940"/>
        <dbReference type="ChEBI" id="CHEBI:15379"/>
        <dbReference type="ChEBI" id="CHEBI:16240"/>
        <dbReference type="ChEBI" id="CHEBI:133514"/>
        <dbReference type="ChEBI" id="CHEBI:176689"/>
    </reaction>
    <physiologicalReaction direction="left-to-right" evidence="6">
        <dbReference type="Rhea" id="RHEA:67941"/>
    </physiologicalReaction>
</comment>
<dbReference type="SUPFAM" id="SSF51395">
    <property type="entry name" value="FMN-linked oxidoreductases"/>
    <property type="match status" value="1"/>
</dbReference>
<dbReference type="PROSITE" id="PS51349">
    <property type="entry name" value="FMN_HYDROXY_ACID_DH_2"/>
    <property type="match status" value="1"/>
</dbReference>
<dbReference type="PROSITE" id="PS00557">
    <property type="entry name" value="FMN_HYDROXY_ACID_DH_1"/>
    <property type="match status" value="1"/>
</dbReference>
<proteinExistence type="inferred from homology"/>
<feature type="binding site" evidence="8">
    <location>
        <position position="259"/>
    </location>
    <ligand>
        <name>glyoxylate</name>
        <dbReference type="ChEBI" id="CHEBI:36655"/>
    </ligand>
</feature>
<keyword evidence="8" id="KW-0285">Flavoprotein</keyword>
<organism evidence="10 11">
    <name type="scientific">Branchiostoma lanceolatum</name>
    <name type="common">Common lancelet</name>
    <name type="synonym">Amphioxus lanceolatum</name>
    <dbReference type="NCBI Taxonomy" id="7740"/>
    <lineage>
        <taxon>Eukaryota</taxon>
        <taxon>Metazoa</taxon>
        <taxon>Chordata</taxon>
        <taxon>Cephalochordata</taxon>
        <taxon>Leptocardii</taxon>
        <taxon>Amphioxiformes</taxon>
        <taxon>Branchiostomatidae</taxon>
        <taxon>Branchiostoma</taxon>
    </lineage>
</organism>
<dbReference type="InterPro" id="IPR000262">
    <property type="entry name" value="FMN-dep_DH"/>
</dbReference>
<keyword evidence="11" id="KW-1185">Reference proteome</keyword>
<dbReference type="InterPro" id="IPR037396">
    <property type="entry name" value="FMN_HAD"/>
</dbReference>
<dbReference type="FunFam" id="3.20.20.70:FF:000056">
    <property type="entry name" value="hydroxyacid oxidase 2"/>
    <property type="match status" value="1"/>
</dbReference>
<dbReference type="GO" id="GO:0010181">
    <property type="term" value="F:FMN binding"/>
    <property type="evidence" value="ECO:0007669"/>
    <property type="project" value="InterPro"/>
</dbReference>
<feature type="domain" description="FMN hydroxy acid dehydrogenase" evidence="9">
    <location>
        <begin position="3"/>
        <end position="364"/>
    </location>
</feature>
<feature type="active site" description="Proton acceptor" evidence="7">
    <location>
        <position position="259"/>
    </location>
</feature>
<dbReference type="PIRSF" id="PIRSF000138">
    <property type="entry name" value="Al-hdrx_acd_dh"/>
    <property type="match status" value="1"/>
</dbReference>
<evidence type="ECO:0000313" key="10">
    <source>
        <dbReference type="EMBL" id="CAH1247415.1"/>
    </source>
</evidence>
<evidence type="ECO:0000256" key="2">
    <source>
        <dbReference type="ARBA" id="ARBA00013087"/>
    </source>
</evidence>
<feature type="binding site" evidence="8">
    <location>
        <position position="257"/>
    </location>
    <ligand>
        <name>FMN</name>
        <dbReference type="ChEBI" id="CHEBI:58210"/>
    </ligand>
</feature>
<evidence type="ECO:0000256" key="4">
    <source>
        <dbReference type="ARBA" id="ARBA00024042"/>
    </source>
</evidence>
<dbReference type="Gene3D" id="3.20.20.70">
    <property type="entry name" value="Aldolase class I"/>
    <property type="match status" value="1"/>
</dbReference>
<gene>
    <name evidence="10" type="primary">HAO1</name>
    <name evidence="10" type="ORF">BLAG_LOCUS9088</name>
</gene>
<comment type="cofactor">
    <cofactor evidence="1">
        <name>FMN</name>
        <dbReference type="ChEBI" id="CHEBI:58210"/>
    </cofactor>
</comment>
<name>A0A8J9Z599_BRALA</name>
<feature type="binding site" evidence="8">
    <location>
        <position position="235"/>
    </location>
    <ligand>
        <name>FMN</name>
        <dbReference type="ChEBI" id="CHEBI:58210"/>
    </ligand>
</feature>
<feature type="binding site" evidence="8">
    <location>
        <position position="262"/>
    </location>
    <ligand>
        <name>glyoxylate</name>
        <dbReference type="ChEBI" id="CHEBI:36655"/>
    </ligand>
</feature>
<comment type="catalytic activity">
    <reaction evidence="5">
        <text>a (2S)-2-hydroxycarboxylate + O2 = a 2-oxocarboxylate + H2O2</text>
        <dbReference type="Rhea" id="RHEA:16789"/>
        <dbReference type="ChEBI" id="CHEBI:15379"/>
        <dbReference type="ChEBI" id="CHEBI:16240"/>
        <dbReference type="ChEBI" id="CHEBI:35179"/>
        <dbReference type="ChEBI" id="CHEBI:58123"/>
        <dbReference type="EC" id="1.1.3.15"/>
    </reaction>
    <physiologicalReaction direction="left-to-right" evidence="5">
        <dbReference type="Rhea" id="RHEA:16790"/>
    </physiologicalReaction>
</comment>
<protein>
    <recommendedName>
        <fullName evidence="2">(S)-2-hydroxy-acid oxidase</fullName>
        <ecNumber evidence="2">1.1.3.15</ecNumber>
    </recommendedName>
</protein>
<dbReference type="OrthoDB" id="25826at2759"/>
<dbReference type="InterPro" id="IPR012133">
    <property type="entry name" value="Alpha-hydoxy_acid_DH_FMN"/>
</dbReference>
<feature type="binding site" evidence="8">
    <location>
        <position position="161"/>
    </location>
    <ligand>
        <name>FMN</name>
        <dbReference type="ChEBI" id="CHEBI:58210"/>
    </ligand>
</feature>
<dbReference type="EC" id="1.1.3.15" evidence="2"/>
<evidence type="ECO:0000256" key="7">
    <source>
        <dbReference type="PIRSR" id="PIRSR000138-1"/>
    </source>
</evidence>
<feature type="binding site" evidence="8">
    <location>
        <begin position="313"/>
        <end position="314"/>
    </location>
    <ligand>
        <name>FMN</name>
        <dbReference type="ChEBI" id="CHEBI:58210"/>
    </ligand>
</feature>
<evidence type="ECO:0000256" key="1">
    <source>
        <dbReference type="ARBA" id="ARBA00001917"/>
    </source>
</evidence>
<dbReference type="InterPro" id="IPR013785">
    <property type="entry name" value="Aldolase_TIM"/>
</dbReference>
<evidence type="ECO:0000256" key="6">
    <source>
        <dbReference type="ARBA" id="ARBA00029327"/>
    </source>
</evidence>
<dbReference type="PANTHER" id="PTHR10578:SF149">
    <property type="entry name" value="2-HYDROXYACID OXIDASE 2"/>
    <property type="match status" value="1"/>
</dbReference>
<dbReference type="InterPro" id="IPR008259">
    <property type="entry name" value="FMN_hydac_DH_AS"/>
</dbReference>
<feature type="binding site" evidence="8">
    <location>
        <position position="29"/>
    </location>
    <ligand>
        <name>glyoxylate</name>
        <dbReference type="ChEBI" id="CHEBI:36655"/>
    </ligand>
</feature>
<dbReference type="Pfam" id="PF01070">
    <property type="entry name" value="FMN_dh"/>
    <property type="match status" value="1"/>
</dbReference>
<dbReference type="Proteomes" id="UP000838412">
    <property type="component" value="Chromosome 16"/>
</dbReference>
<accession>A0A8J9Z599</accession>
<evidence type="ECO:0000256" key="8">
    <source>
        <dbReference type="PIRSR" id="PIRSR000138-2"/>
    </source>
</evidence>
<reference evidence="10" key="1">
    <citation type="submission" date="2022-01" db="EMBL/GenBank/DDBJ databases">
        <authorList>
            <person name="Braso-Vives M."/>
        </authorList>
    </citation>
    <scope>NUCLEOTIDE SEQUENCE</scope>
</reference>
<sequence length="379" mass="41705">MAAEPSELRRVEDFRRVAERTLSGAAWGYYSNGDGDNQTLRDNCESFKRYRVLPRVLRDVSTIDTSVTVLGSTLDFPVAISPTAHHKMAHPDGEKATARAAASANTGMALSLFANHSLEEVAEAAPQGTRWFNFVLFKDPKRNRELLDRAAKAGYKAVFLTVDQPRFEYLKQITTSKGKDKTHMFYSTPNLVFPGTPPYGTEEYRSHLYSALKQPMTWDDVDWVKKNTSLPVVLKGILTAEDAQEAVRHGADAVLVSNHGGRQLDGVPATIDVLADIVRAVGGEAEVYLDGGVRTGTDVLKALALGARCVFIGRPALWGLACNGEKGLLQLLNVLKEELVYTMARTGCAKIADINPTLVVHENYYMSPRRNNSTIDGYQ</sequence>
<feature type="binding site" evidence="8">
    <location>
        <position position="111"/>
    </location>
    <ligand>
        <name>FMN</name>
        <dbReference type="ChEBI" id="CHEBI:58210"/>
    </ligand>
</feature>
<evidence type="ECO:0000259" key="9">
    <source>
        <dbReference type="PROSITE" id="PS51349"/>
    </source>
</evidence>
<feature type="binding site" evidence="8">
    <location>
        <begin position="82"/>
        <end position="84"/>
    </location>
    <ligand>
        <name>FMN</name>
        <dbReference type="ChEBI" id="CHEBI:58210"/>
    </ligand>
</feature>
<dbReference type="CDD" id="cd02809">
    <property type="entry name" value="alpha_hydroxyacid_oxid_FMN"/>
    <property type="match status" value="1"/>
</dbReference>
<dbReference type="EMBL" id="OV696701">
    <property type="protein sequence ID" value="CAH1247415.1"/>
    <property type="molecule type" value="Genomic_DNA"/>
</dbReference>
<comment type="similarity">
    <text evidence="4">Belongs to the FMN-dependent alpha-hydroxy acid dehydrogenase family.</text>
</comment>
<evidence type="ECO:0000313" key="11">
    <source>
        <dbReference type="Proteomes" id="UP000838412"/>
    </source>
</evidence>
<keyword evidence="3" id="KW-0560">Oxidoreductase</keyword>
<keyword evidence="8" id="KW-0288">FMN</keyword>
<evidence type="ECO:0000256" key="5">
    <source>
        <dbReference type="ARBA" id="ARBA00029325"/>
    </source>
</evidence>
<dbReference type="GO" id="GO:0001561">
    <property type="term" value="P:fatty acid alpha-oxidation"/>
    <property type="evidence" value="ECO:0007669"/>
    <property type="project" value="TreeGrafter"/>
</dbReference>
<dbReference type="PANTHER" id="PTHR10578">
    <property type="entry name" value="S -2-HYDROXY-ACID OXIDASE-RELATED"/>
    <property type="match status" value="1"/>
</dbReference>
<dbReference type="GO" id="GO:0005782">
    <property type="term" value="C:peroxisomal matrix"/>
    <property type="evidence" value="ECO:0007669"/>
    <property type="project" value="TreeGrafter"/>
</dbReference>
<feature type="binding site" evidence="8">
    <location>
        <begin position="290"/>
        <end position="294"/>
    </location>
    <ligand>
        <name>FMN</name>
        <dbReference type="ChEBI" id="CHEBI:58210"/>
    </ligand>
</feature>
<dbReference type="AlphaFoldDB" id="A0A8J9Z599"/>
<dbReference type="GO" id="GO:0003973">
    <property type="term" value="F:(S)-2-hydroxy-acid oxidase activity"/>
    <property type="evidence" value="ECO:0007669"/>
    <property type="project" value="UniProtKB-EC"/>
</dbReference>
<evidence type="ECO:0000256" key="3">
    <source>
        <dbReference type="ARBA" id="ARBA00023002"/>
    </source>
</evidence>